<organism evidence="2 3">
    <name type="scientific">Alkalibaculum bacchi</name>
    <dbReference type="NCBI Taxonomy" id="645887"/>
    <lineage>
        <taxon>Bacteria</taxon>
        <taxon>Bacillati</taxon>
        <taxon>Bacillota</taxon>
        <taxon>Clostridia</taxon>
        <taxon>Eubacteriales</taxon>
        <taxon>Eubacteriaceae</taxon>
        <taxon>Alkalibaculum</taxon>
    </lineage>
</organism>
<evidence type="ECO:0008006" key="4">
    <source>
        <dbReference type="Google" id="ProtNLM"/>
    </source>
</evidence>
<feature type="chain" id="PRO_5016949981" description="Cadherin-like protein" evidence="1">
    <location>
        <begin position="29"/>
        <end position="417"/>
    </location>
</feature>
<keyword evidence="1" id="KW-0732">Signal</keyword>
<proteinExistence type="predicted"/>
<reference evidence="2 3" key="1">
    <citation type="submission" date="2018-06" db="EMBL/GenBank/DDBJ databases">
        <title>Genomic Encyclopedia of Type Strains, Phase IV (KMG-IV): sequencing the most valuable type-strain genomes for metagenomic binning, comparative biology and taxonomic classification.</title>
        <authorList>
            <person name="Goeker M."/>
        </authorList>
    </citation>
    <scope>NUCLEOTIDE SEQUENCE [LARGE SCALE GENOMIC DNA]</scope>
    <source>
        <strain evidence="2 3">DSM 22112</strain>
    </source>
</reference>
<feature type="signal peptide" evidence="1">
    <location>
        <begin position="1"/>
        <end position="28"/>
    </location>
</feature>
<dbReference type="EMBL" id="QNRX01000008">
    <property type="protein sequence ID" value="RBP64395.1"/>
    <property type="molecule type" value="Genomic_DNA"/>
</dbReference>
<name>A0A366I8V0_9FIRM</name>
<dbReference type="AlphaFoldDB" id="A0A366I8V0"/>
<dbReference type="RefSeq" id="WP_113920545.1">
    <property type="nucleotide sequence ID" value="NZ_QNRX01000008.1"/>
</dbReference>
<evidence type="ECO:0000256" key="1">
    <source>
        <dbReference type="SAM" id="SignalP"/>
    </source>
</evidence>
<protein>
    <recommendedName>
        <fullName evidence="4">Cadherin-like protein</fullName>
    </recommendedName>
</protein>
<sequence>MKFNKKSTMFGIFIFGAMILVTSGFADAALGSGYQNLKKSLKTTTAKLVDDVDNFSVGITATLKVDGKIYSEETTNTKFDIKNQAEETRTIQLQKGNHVEYYSYSDKKQYINKNFEDGSYNVEERQKSRKNTRIIQNPFEEEEVKDVERIVDAFIGSLENVIQVEQSGKKKMYLGDIGDSEIPPLINAISSFAFKYSILDDYTIKTLNIPSPKSNVTLKEASGKAVENKDGIIESGIFSVSMSAKDDKGAEHVYTLELSMDIKGINSTVVVAPNLDGKKVTYSKEGCPFDEKYIGKYSNNIVEVKNNSFVKVGERIVEITSVKEGNVKGKYYEVYNKGYEPDAVRSFEFSSNHNESEFYTILNYTDNNGKKKKGTMDSTNLQNLYVAFDIIIDEENGGYSHTNDEENFNNEFVRVFE</sequence>
<comment type="caution">
    <text evidence="2">The sequence shown here is derived from an EMBL/GenBank/DDBJ whole genome shotgun (WGS) entry which is preliminary data.</text>
</comment>
<keyword evidence="3" id="KW-1185">Reference proteome</keyword>
<dbReference type="Proteomes" id="UP000253490">
    <property type="component" value="Unassembled WGS sequence"/>
</dbReference>
<evidence type="ECO:0000313" key="3">
    <source>
        <dbReference type="Proteomes" id="UP000253490"/>
    </source>
</evidence>
<evidence type="ECO:0000313" key="2">
    <source>
        <dbReference type="EMBL" id="RBP64395.1"/>
    </source>
</evidence>
<gene>
    <name evidence="2" type="ORF">DES36_1087</name>
</gene>
<accession>A0A366I8V0</accession>
<dbReference type="OrthoDB" id="2518519at2"/>